<proteinExistence type="inferred from homology"/>
<name>A0A7S3VCV3_9STRA</name>
<dbReference type="Pfam" id="PF05368">
    <property type="entry name" value="NmrA"/>
    <property type="match status" value="1"/>
</dbReference>
<reference evidence="5" key="1">
    <citation type="submission" date="2021-01" db="EMBL/GenBank/DDBJ databases">
        <authorList>
            <person name="Corre E."/>
            <person name="Pelletier E."/>
            <person name="Niang G."/>
            <person name="Scheremetjew M."/>
            <person name="Finn R."/>
            <person name="Kale V."/>
            <person name="Holt S."/>
            <person name="Cochrane G."/>
            <person name="Meng A."/>
            <person name="Brown T."/>
            <person name="Cohen L."/>
        </authorList>
    </citation>
    <scope>NUCLEOTIDE SEQUENCE</scope>
    <source>
        <strain evidence="5">MM31A-1</strain>
    </source>
</reference>
<keyword evidence="2" id="KW-0521">NADP</keyword>
<feature type="domain" description="NmrA-like" evidence="4">
    <location>
        <begin position="58"/>
        <end position="352"/>
    </location>
</feature>
<dbReference type="EMBL" id="HBIO01021338">
    <property type="protein sequence ID" value="CAE0471582.1"/>
    <property type="molecule type" value="Transcribed_RNA"/>
</dbReference>
<dbReference type="InterPro" id="IPR008030">
    <property type="entry name" value="NmrA-like"/>
</dbReference>
<evidence type="ECO:0000313" key="5">
    <source>
        <dbReference type="EMBL" id="CAE0471582.1"/>
    </source>
</evidence>
<dbReference type="Gene3D" id="3.90.25.10">
    <property type="entry name" value="UDP-galactose 4-epimerase, domain 1"/>
    <property type="match status" value="1"/>
</dbReference>
<evidence type="ECO:0000256" key="1">
    <source>
        <dbReference type="ARBA" id="ARBA00006328"/>
    </source>
</evidence>
<evidence type="ECO:0000259" key="4">
    <source>
        <dbReference type="Pfam" id="PF05368"/>
    </source>
</evidence>
<dbReference type="SUPFAM" id="SSF51735">
    <property type="entry name" value="NAD(P)-binding Rossmann-fold domains"/>
    <property type="match status" value="1"/>
</dbReference>
<dbReference type="InterPro" id="IPR036291">
    <property type="entry name" value="NAD(P)-bd_dom_sf"/>
</dbReference>
<dbReference type="Gene3D" id="3.40.50.720">
    <property type="entry name" value="NAD(P)-binding Rossmann-like Domain"/>
    <property type="match status" value="1"/>
</dbReference>
<evidence type="ECO:0000256" key="2">
    <source>
        <dbReference type="ARBA" id="ARBA00022857"/>
    </source>
</evidence>
<comment type="similarity">
    <text evidence="1">Belongs to the NmrA-type oxidoreductase family.</text>
</comment>
<dbReference type="AlphaFoldDB" id="A0A7S3VCV3"/>
<feature type="region of interest" description="Disordered" evidence="3">
    <location>
        <begin position="1"/>
        <end position="20"/>
    </location>
</feature>
<organism evidence="5">
    <name type="scientific">Chaetoceros debilis</name>
    <dbReference type="NCBI Taxonomy" id="122233"/>
    <lineage>
        <taxon>Eukaryota</taxon>
        <taxon>Sar</taxon>
        <taxon>Stramenopiles</taxon>
        <taxon>Ochrophyta</taxon>
        <taxon>Bacillariophyta</taxon>
        <taxon>Coscinodiscophyceae</taxon>
        <taxon>Chaetocerotophycidae</taxon>
        <taxon>Chaetocerotales</taxon>
        <taxon>Chaetocerotaceae</taxon>
        <taxon>Chaetoceros</taxon>
    </lineage>
</organism>
<sequence length="400" mass="43226">MGIFGKSKKKKGAAASRTTKEPAADVDVDVDVGADADASVAASNIGSIMSTSTVTPTYLVIGATGRQGRATINALIAKGITSIVGSTRNPASAKAKELVDLEEVTKIVKADMSDVASLVAAIRESRANHIWFMAPYWDLPYLSRNRAGMAKLGQNVIDAIVLVQERSSRNHIEHVVFSSVASCDSAPDAIGHFKGNLDTEMYMKEQLTESNGDTDDSPANDMTWVVLRPVAFFDNVDDAANYNTLNKGNVKMLTKEETSCQYISIVDVGKASAVLLTEPGTYKGKTIEAVADKCNGTDLATALTEASGMECTFSMAMPRMALRLMDSDLYQMVTWFEETGGYTADIEEFKKIVPDAMDAKAWFESKGKWANGELFDSNKPKEVEETSKANTEVKSEVETN</sequence>
<evidence type="ECO:0000256" key="3">
    <source>
        <dbReference type="SAM" id="MobiDB-lite"/>
    </source>
</evidence>
<accession>A0A7S3VCV3</accession>
<feature type="compositionally biased region" description="Basic and acidic residues" evidence="3">
    <location>
        <begin position="376"/>
        <end position="400"/>
    </location>
</feature>
<dbReference type="PANTHER" id="PTHR42748">
    <property type="entry name" value="NITROGEN METABOLITE REPRESSION PROTEIN NMRA FAMILY MEMBER"/>
    <property type="match status" value="1"/>
</dbReference>
<dbReference type="GO" id="GO:0005634">
    <property type="term" value="C:nucleus"/>
    <property type="evidence" value="ECO:0007669"/>
    <property type="project" value="TreeGrafter"/>
</dbReference>
<feature type="compositionally biased region" description="Basic residues" evidence="3">
    <location>
        <begin position="1"/>
        <end position="12"/>
    </location>
</feature>
<gene>
    <name evidence="5" type="ORF">CDEB00056_LOCUS16435</name>
</gene>
<dbReference type="PANTHER" id="PTHR42748:SF7">
    <property type="entry name" value="NMRA LIKE REDOX SENSOR 1-RELATED"/>
    <property type="match status" value="1"/>
</dbReference>
<protein>
    <recommendedName>
        <fullName evidence="4">NmrA-like domain-containing protein</fullName>
    </recommendedName>
</protein>
<dbReference type="InterPro" id="IPR051164">
    <property type="entry name" value="NmrA-like_oxidored"/>
</dbReference>
<feature type="region of interest" description="Disordered" evidence="3">
    <location>
        <begin position="374"/>
        <end position="400"/>
    </location>
</feature>